<dbReference type="InterPro" id="IPR006860">
    <property type="entry name" value="FecR"/>
</dbReference>
<dbReference type="InterPro" id="IPR032623">
    <property type="entry name" value="FecR_N"/>
</dbReference>
<evidence type="ECO:0000259" key="3">
    <source>
        <dbReference type="Pfam" id="PF04773"/>
    </source>
</evidence>
<dbReference type="AlphaFoldDB" id="A0A546X9I4"/>
<accession>A0A546X9I4</accession>
<dbReference type="Gene3D" id="3.55.50.30">
    <property type="match status" value="1"/>
</dbReference>
<evidence type="ECO:0000256" key="2">
    <source>
        <dbReference type="SAM" id="Phobius"/>
    </source>
</evidence>
<sequence>MERSVQRRRLTRDQRKRNRDAADWVFRNRDPEQPETERSEFRRWMEQDPENCRAYTAAKRILGEARTAIRSDAGLRDMPVETSPRGRNAIISSIVAIISAGALFIALDGPMRLSADVMSGAGEMPEVTLEDGSRVQLNASSAIALDFTSGRRTVRLLRGQAFFQVAPDEKRPFSVSTEDTLVTALGTAFDVRQSATDTRVAVTEHSVRVEFKTEGSTPVKIAEGEEMLHLNETGESTIRKTDAATALAWRRGQLTVDNVPLSYVIEEIQRHFRGRIVIGDEATARRVVSGTLFVTDTEGALNFLRTALKVQIYKIGPIIVVTS</sequence>
<dbReference type="EMBL" id="SGNY01000010">
    <property type="protein sequence ID" value="TRA97373.1"/>
    <property type="molecule type" value="Genomic_DNA"/>
</dbReference>
<dbReference type="Pfam" id="PF04773">
    <property type="entry name" value="FecR"/>
    <property type="match status" value="1"/>
</dbReference>
<evidence type="ECO:0000259" key="4">
    <source>
        <dbReference type="Pfam" id="PF16220"/>
    </source>
</evidence>
<feature type="compositionally biased region" description="Basic residues" evidence="1">
    <location>
        <begin position="1"/>
        <end position="18"/>
    </location>
</feature>
<dbReference type="OrthoDB" id="9798846at2"/>
<dbReference type="Proteomes" id="UP000315434">
    <property type="component" value="Unassembled WGS sequence"/>
</dbReference>
<evidence type="ECO:0000313" key="6">
    <source>
        <dbReference type="Proteomes" id="UP000315434"/>
    </source>
</evidence>
<reference evidence="5 6" key="1">
    <citation type="journal article" date="2019" name="Appl. Microbiol. Biotechnol.">
        <title>Differential efficiency of wild type rhizogenic strains for rol gene transformation of plants.</title>
        <authorList>
            <person name="Desmet S."/>
            <person name="De Keyser E."/>
            <person name="Van Vaerenbergh J."/>
            <person name="Baeyen S."/>
            <person name="Van Huylenbroeck J."/>
            <person name="Geelen D."/>
            <person name="Dhooghe E."/>
        </authorList>
    </citation>
    <scope>NUCLEOTIDE SEQUENCE [LARGE SCALE GENOMIC DNA]</scope>
    <source>
        <strain evidence="5 6">GBBC3284</strain>
    </source>
</reference>
<feature type="domain" description="FecR protein" evidence="3">
    <location>
        <begin position="116"/>
        <end position="207"/>
    </location>
</feature>
<keyword evidence="2" id="KW-0812">Transmembrane</keyword>
<feature type="transmembrane region" description="Helical" evidence="2">
    <location>
        <begin position="88"/>
        <end position="107"/>
    </location>
</feature>
<dbReference type="PANTHER" id="PTHR30273">
    <property type="entry name" value="PERIPLASMIC SIGNAL SENSOR AND SIGMA FACTOR ACTIVATOR FECR-RELATED"/>
    <property type="match status" value="1"/>
</dbReference>
<gene>
    <name evidence="5" type="ORF">EXN68_23385</name>
</gene>
<comment type="caution">
    <text evidence="5">The sequence shown here is derived from an EMBL/GenBank/DDBJ whole genome shotgun (WGS) entry which is preliminary data.</text>
</comment>
<evidence type="ECO:0000256" key="1">
    <source>
        <dbReference type="SAM" id="MobiDB-lite"/>
    </source>
</evidence>
<protein>
    <submittedName>
        <fullName evidence="5">FecR family protein</fullName>
    </submittedName>
</protein>
<evidence type="ECO:0000313" key="5">
    <source>
        <dbReference type="EMBL" id="TRA97373.1"/>
    </source>
</evidence>
<feature type="compositionally biased region" description="Basic and acidic residues" evidence="1">
    <location>
        <begin position="19"/>
        <end position="39"/>
    </location>
</feature>
<proteinExistence type="predicted"/>
<keyword evidence="2" id="KW-0472">Membrane</keyword>
<dbReference type="Gene3D" id="2.60.120.1440">
    <property type="match status" value="1"/>
</dbReference>
<dbReference type="PANTHER" id="PTHR30273:SF2">
    <property type="entry name" value="PROTEIN FECR"/>
    <property type="match status" value="1"/>
</dbReference>
<dbReference type="GO" id="GO:0016989">
    <property type="term" value="F:sigma factor antagonist activity"/>
    <property type="evidence" value="ECO:0007669"/>
    <property type="project" value="TreeGrafter"/>
</dbReference>
<keyword evidence="2" id="KW-1133">Transmembrane helix</keyword>
<feature type="region of interest" description="Disordered" evidence="1">
    <location>
        <begin position="1"/>
        <end position="39"/>
    </location>
</feature>
<dbReference type="Pfam" id="PF16220">
    <property type="entry name" value="DUF4880"/>
    <property type="match status" value="1"/>
</dbReference>
<feature type="domain" description="FecR N-terminal" evidence="4">
    <location>
        <begin position="20"/>
        <end position="60"/>
    </location>
</feature>
<dbReference type="InterPro" id="IPR012373">
    <property type="entry name" value="Ferrdict_sens_TM"/>
</dbReference>
<dbReference type="PIRSF" id="PIRSF018266">
    <property type="entry name" value="FecR"/>
    <property type="match status" value="1"/>
</dbReference>
<organism evidence="5 6">
    <name type="scientific">Rhizobium rhizogenes</name>
    <name type="common">Agrobacterium rhizogenes</name>
    <dbReference type="NCBI Taxonomy" id="359"/>
    <lineage>
        <taxon>Bacteria</taxon>
        <taxon>Pseudomonadati</taxon>
        <taxon>Pseudomonadota</taxon>
        <taxon>Alphaproteobacteria</taxon>
        <taxon>Hyphomicrobiales</taxon>
        <taxon>Rhizobiaceae</taxon>
        <taxon>Rhizobium/Agrobacterium group</taxon>
        <taxon>Rhizobium</taxon>
    </lineage>
</organism>
<name>A0A546X9I4_RHIRH</name>